<organism evidence="2 3">
    <name type="scientific">Dothistroma septosporum (strain NZE10 / CBS 128990)</name>
    <name type="common">Red band needle blight fungus</name>
    <name type="synonym">Mycosphaerella pini</name>
    <dbReference type="NCBI Taxonomy" id="675120"/>
    <lineage>
        <taxon>Eukaryota</taxon>
        <taxon>Fungi</taxon>
        <taxon>Dikarya</taxon>
        <taxon>Ascomycota</taxon>
        <taxon>Pezizomycotina</taxon>
        <taxon>Dothideomycetes</taxon>
        <taxon>Dothideomycetidae</taxon>
        <taxon>Mycosphaerellales</taxon>
        <taxon>Mycosphaerellaceae</taxon>
        <taxon>Dothistroma</taxon>
    </lineage>
</organism>
<evidence type="ECO:0000256" key="1">
    <source>
        <dbReference type="SAM" id="SignalP"/>
    </source>
</evidence>
<feature type="chain" id="PRO_5004109446" evidence="1">
    <location>
        <begin position="22"/>
        <end position="200"/>
    </location>
</feature>
<dbReference type="EMBL" id="KB446539">
    <property type="protein sequence ID" value="EME43838.1"/>
    <property type="molecule type" value="Genomic_DNA"/>
</dbReference>
<keyword evidence="1" id="KW-0732">Signal</keyword>
<dbReference type="AlphaFoldDB" id="N1PLC7"/>
<name>N1PLC7_DOTSN</name>
<dbReference type="HOGENOM" id="CLU_1343998_0_0_1"/>
<feature type="signal peptide" evidence="1">
    <location>
        <begin position="1"/>
        <end position="21"/>
    </location>
</feature>
<sequence>MVQIALTTLLAFAVSTVLVDAALIQPLKRDLPADHGCAPCDGGDQKYYDAAQKAFSEVDPNLIAEGKASFDQTFEKGYNPKLCAAKSINCVTAGKGVKWTGDEHDQGLTKPVGRWRRKDGTETIAWPYWQSTLQWTCDGGSGTTYNAHCTIFTCAKGTMKADISTGGSVQGDGVPDNSAKNVCGCFPKDYLDTDIAFTHI</sequence>
<proteinExistence type="predicted"/>
<protein>
    <submittedName>
        <fullName evidence="2">Uncharacterized protein</fullName>
    </submittedName>
</protein>
<dbReference type="Proteomes" id="UP000016933">
    <property type="component" value="Unassembled WGS sequence"/>
</dbReference>
<gene>
    <name evidence="2" type="ORF">DOTSEDRAFT_23963</name>
</gene>
<dbReference type="OMA" id="GTETIAW"/>
<evidence type="ECO:0000313" key="3">
    <source>
        <dbReference type="Proteomes" id="UP000016933"/>
    </source>
</evidence>
<reference evidence="2 3" key="2">
    <citation type="journal article" date="2012" name="PLoS Pathog.">
        <title>Diverse lifestyles and strategies of plant pathogenesis encoded in the genomes of eighteen Dothideomycetes fungi.</title>
        <authorList>
            <person name="Ohm R.A."/>
            <person name="Feau N."/>
            <person name="Henrissat B."/>
            <person name="Schoch C.L."/>
            <person name="Horwitz B.A."/>
            <person name="Barry K.W."/>
            <person name="Condon B.J."/>
            <person name="Copeland A.C."/>
            <person name="Dhillon B."/>
            <person name="Glaser F."/>
            <person name="Hesse C.N."/>
            <person name="Kosti I."/>
            <person name="LaButti K."/>
            <person name="Lindquist E.A."/>
            <person name="Lucas S."/>
            <person name="Salamov A.A."/>
            <person name="Bradshaw R.E."/>
            <person name="Ciuffetti L."/>
            <person name="Hamelin R.C."/>
            <person name="Kema G.H.J."/>
            <person name="Lawrence C."/>
            <person name="Scott J.A."/>
            <person name="Spatafora J.W."/>
            <person name="Turgeon B.G."/>
            <person name="de Wit P.J.G.M."/>
            <person name="Zhong S."/>
            <person name="Goodwin S.B."/>
            <person name="Grigoriev I.V."/>
        </authorList>
    </citation>
    <scope>NUCLEOTIDE SEQUENCE [LARGE SCALE GENOMIC DNA]</scope>
    <source>
        <strain evidence="3">NZE10 / CBS 128990</strain>
    </source>
</reference>
<dbReference type="eggNOG" id="ENOG502TAED">
    <property type="taxonomic scope" value="Eukaryota"/>
</dbReference>
<keyword evidence="3" id="KW-1185">Reference proteome</keyword>
<reference evidence="3" key="1">
    <citation type="journal article" date="2012" name="PLoS Genet.">
        <title>The genomes of the fungal plant pathogens Cladosporium fulvum and Dothistroma septosporum reveal adaptation to different hosts and lifestyles but also signatures of common ancestry.</title>
        <authorList>
            <person name="de Wit P.J.G.M."/>
            <person name="van der Burgt A."/>
            <person name="Oekmen B."/>
            <person name="Stergiopoulos I."/>
            <person name="Abd-Elsalam K.A."/>
            <person name="Aerts A.L."/>
            <person name="Bahkali A.H."/>
            <person name="Beenen H.G."/>
            <person name="Chettri P."/>
            <person name="Cox M.P."/>
            <person name="Datema E."/>
            <person name="de Vries R.P."/>
            <person name="Dhillon B."/>
            <person name="Ganley A.R."/>
            <person name="Griffiths S.A."/>
            <person name="Guo Y."/>
            <person name="Hamelin R.C."/>
            <person name="Henrissat B."/>
            <person name="Kabir M.S."/>
            <person name="Jashni M.K."/>
            <person name="Kema G."/>
            <person name="Klaubauf S."/>
            <person name="Lapidus A."/>
            <person name="Levasseur A."/>
            <person name="Lindquist E."/>
            <person name="Mehrabi R."/>
            <person name="Ohm R.A."/>
            <person name="Owen T.J."/>
            <person name="Salamov A."/>
            <person name="Schwelm A."/>
            <person name="Schijlen E."/>
            <person name="Sun H."/>
            <person name="van den Burg H.A."/>
            <person name="van Ham R.C.H.J."/>
            <person name="Zhang S."/>
            <person name="Goodwin S.B."/>
            <person name="Grigoriev I.V."/>
            <person name="Collemare J."/>
            <person name="Bradshaw R.E."/>
        </authorList>
    </citation>
    <scope>NUCLEOTIDE SEQUENCE [LARGE SCALE GENOMIC DNA]</scope>
    <source>
        <strain evidence="3">NZE10 / CBS 128990</strain>
    </source>
</reference>
<evidence type="ECO:0000313" key="2">
    <source>
        <dbReference type="EMBL" id="EME43838.1"/>
    </source>
</evidence>
<dbReference type="OrthoDB" id="2500614at2759"/>
<accession>N1PLC7</accession>